<dbReference type="EMBL" id="KV441557">
    <property type="protein sequence ID" value="OAG01548.1"/>
    <property type="molecule type" value="Genomic_DNA"/>
</dbReference>
<feature type="region of interest" description="Disordered" evidence="1">
    <location>
        <begin position="57"/>
        <end position="97"/>
    </location>
</feature>
<sequence>MEKAGEEWVQRSHCKIKGIRGRDMDEDACGGEDHHRHHAPRHLLDLIIRTTNPPIARQERPRTSAMLSKSTMPLQRGSSYTSHRPHGPLLNHLLPSN</sequence>
<name>A0A177C424_9PLEO</name>
<dbReference type="InParanoid" id="A0A177C424"/>
<proteinExistence type="predicted"/>
<dbReference type="RefSeq" id="XP_018031913.1">
    <property type="nucleotide sequence ID" value="XM_018179255.1"/>
</dbReference>
<accession>A0A177C424</accession>
<keyword evidence="3" id="KW-1185">Reference proteome</keyword>
<organism evidence="2 3">
    <name type="scientific">Paraphaeosphaeria sporulosa</name>
    <dbReference type="NCBI Taxonomy" id="1460663"/>
    <lineage>
        <taxon>Eukaryota</taxon>
        <taxon>Fungi</taxon>
        <taxon>Dikarya</taxon>
        <taxon>Ascomycota</taxon>
        <taxon>Pezizomycotina</taxon>
        <taxon>Dothideomycetes</taxon>
        <taxon>Pleosporomycetidae</taxon>
        <taxon>Pleosporales</taxon>
        <taxon>Massarineae</taxon>
        <taxon>Didymosphaeriaceae</taxon>
        <taxon>Paraphaeosphaeria</taxon>
    </lineage>
</organism>
<evidence type="ECO:0000313" key="2">
    <source>
        <dbReference type="EMBL" id="OAG01548.1"/>
    </source>
</evidence>
<protein>
    <submittedName>
        <fullName evidence="2">Uncharacterized protein</fullName>
    </submittedName>
</protein>
<evidence type="ECO:0000313" key="3">
    <source>
        <dbReference type="Proteomes" id="UP000077069"/>
    </source>
</evidence>
<gene>
    <name evidence="2" type="ORF">CC84DRAFT_1167754</name>
</gene>
<reference evidence="2 3" key="1">
    <citation type="submission" date="2016-05" db="EMBL/GenBank/DDBJ databases">
        <title>Comparative analysis of secretome profiles of manganese(II)-oxidizing ascomycete fungi.</title>
        <authorList>
            <consortium name="DOE Joint Genome Institute"/>
            <person name="Zeiner C.A."/>
            <person name="Purvine S.O."/>
            <person name="Zink E.M."/>
            <person name="Wu S."/>
            <person name="Pasa-Tolic L."/>
            <person name="Chaput D.L."/>
            <person name="Haridas S."/>
            <person name="Grigoriev I.V."/>
            <person name="Santelli C.M."/>
            <person name="Hansel C.M."/>
        </authorList>
    </citation>
    <scope>NUCLEOTIDE SEQUENCE [LARGE SCALE GENOMIC DNA]</scope>
    <source>
        <strain evidence="2 3">AP3s5-JAC2a</strain>
    </source>
</reference>
<dbReference type="GeneID" id="28762741"/>
<dbReference type="AlphaFoldDB" id="A0A177C424"/>
<evidence type="ECO:0000256" key="1">
    <source>
        <dbReference type="SAM" id="MobiDB-lite"/>
    </source>
</evidence>
<feature type="compositionally biased region" description="Polar residues" evidence="1">
    <location>
        <begin position="65"/>
        <end position="82"/>
    </location>
</feature>
<dbReference type="Proteomes" id="UP000077069">
    <property type="component" value="Unassembled WGS sequence"/>
</dbReference>